<dbReference type="EC" id="1.2.7.11" evidence="2"/>
<dbReference type="InterPro" id="IPR019752">
    <property type="entry name" value="Pyrv/ketoisovalerate_OxRed_cat"/>
</dbReference>
<feature type="domain" description="Pyruvate/ketoisovalerate oxidoreductase catalytic" evidence="6">
    <location>
        <begin position="13"/>
        <end position="215"/>
    </location>
</feature>
<comment type="catalytic activity">
    <reaction evidence="5">
        <text>a 2-oxocarboxylate + 2 oxidized [2Fe-2S]-[ferredoxin] + CoA = an acyl-CoA + 2 reduced [2Fe-2S]-[ferredoxin] + CO2 + H(+)</text>
        <dbReference type="Rhea" id="RHEA:42316"/>
        <dbReference type="Rhea" id="RHEA-COMP:10000"/>
        <dbReference type="Rhea" id="RHEA-COMP:10001"/>
        <dbReference type="ChEBI" id="CHEBI:15378"/>
        <dbReference type="ChEBI" id="CHEBI:16526"/>
        <dbReference type="ChEBI" id="CHEBI:33737"/>
        <dbReference type="ChEBI" id="CHEBI:33738"/>
        <dbReference type="ChEBI" id="CHEBI:35179"/>
        <dbReference type="ChEBI" id="CHEBI:57287"/>
        <dbReference type="ChEBI" id="CHEBI:58342"/>
        <dbReference type="EC" id="1.2.7.11"/>
    </reaction>
</comment>
<dbReference type="AlphaFoldDB" id="U3TEK8"/>
<organism evidence="9 10">
    <name type="scientific">Aeropyrum camini SY1 = JCM 12091</name>
    <dbReference type="NCBI Taxonomy" id="1198449"/>
    <lineage>
        <taxon>Archaea</taxon>
        <taxon>Thermoproteota</taxon>
        <taxon>Thermoprotei</taxon>
        <taxon>Desulfurococcales</taxon>
        <taxon>Desulfurococcaceae</taxon>
        <taxon>Aeropyrum</taxon>
    </lineage>
</organism>
<dbReference type="Proteomes" id="UP000016887">
    <property type="component" value="Chromosome"/>
</dbReference>
<dbReference type="InterPro" id="IPR029061">
    <property type="entry name" value="THDP-binding"/>
</dbReference>
<dbReference type="GO" id="GO:0019164">
    <property type="term" value="F:pyruvate synthase activity"/>
    <property type="evidence" value="ECO:0007669"/>
    <property type="project" value="UniProtKB-ARBA"/>
</dbReference>
<feature type="domain" description="Pyruvate flavodoxin/ferredoxin oxidoreductase pyrimidine binding" evidence="7">
    <location>
        <begin position="252"/>
        <end position="496"/>
    </location>
</feature>
<keyword evidence="4" id="KW-0670">Pyruvate</keyword>
<dbReference type="OrthoDB" id="31112at2157"/>
<dbReference type="InterPro" id="IPR053400">
    <property type="entry name" value="2-oxoacid_Fdx_oxidoreductase"/>
</dbReference>
<evidence type="ECO:0000259" key="8">
    <source>
        <dbReference type="Pfam" id="PF17147"/>
    </source>
</evidence>
<keyword evidence="3 9" id="KW-0560">Oxidoreductase</keyword>
<dbReference type="eggNOG" id="arCOG01606">
    <property type="taxonomic scope" value="Archaea"/>
</dbReference>
<dbReference type="RefSeq" id="WP_022541671.1">
    <property type="nucleotide sequence ID" value="NC_022521.1"/>
</dbReference>
<dbReference type="Pfam" id="PF17147">
    <property type="entry name" value="PFOR_II"/>
    <property type="match status" value="1"/>
</dbReference>
<dbReference type="Gene3D" id="3.40.920.10">
    <property type="entry name" value="Pyruvate-ferredoxin oxidoreductase, PFOR, domain III"/>
    <property type="match status" value="1"/>
</dbReference>
<proteinExistence type="predicted"/>
<dbReference type="FunFam" id="3.40.50.920:FF:000009">
    <property type="entry name" value="2-oxoglutarate ferredoxin oxidoreductase subunit alpha"/>
    <property type="match status" value="1"/>
</dbReference>
<dbReference type="Pfam" id="PF01558">
    <property type="entry name" value="POR"/>
    <property type="match status" value="1"/>
</dbReference>
<dbReference type="Pfam" id="PF01855">
    <property type="entry name" value="POR_N"/>
    <property type="match status" value="1"/>
</dbReference>
<dbReference type="InterPro" id="IPR009014">
    <property type="entry name" value="Transketo_C/PFOR_II"/>
</dbReference>
<evidence type="ECO:0000256" key="4">
    <source>
        <dbReference type="ARBA" id="ARBA00023317"/>
    </source>
</evidence>
<dbReference type="STRING" id="1198449.ACAM_0929"/>
<dbReference type="GeneID" id="17110288"/>
<reference evidence="9 10" key="1">
    <citation type="journal article" date="2013" name="Appl. Environ. Microbiol.">
        <title>Variation of the Virus-Related Elements within Syntenic Genomes of the Hyperthermophilic Archaeon Aeropyrum.</title>
        <authorList>
            <person name="Daifuku T."/>
            <person name="Yoshida T."/>
            <person name="Kitamura T."/>
            <person name="Kawaichi S."/>
            <person name="Inoue T."/>
            <person name="Nomura K."/>
            <person name="Yoshida Y."/>
            <person name="Kuno S."/>
            <person name="Sako Y."/>
        </authorList>
    </citation>
    <scope>NUCLEOTIDE SEQUENCE [LARGE SCALE GENOMIC DNA]</scope>
    <source>
        <strain evidence="9 10">SY1</strain>
    </source>
</reference>
<dbReference type="NCBIfam" id="NF041170">
    <property type="entry name" value="Oxoac_fdxalpha_Archa"/>
    <property type="match status" value="1"/>
</dbReference>
<dbReference type="KEGG" id="acj:ACAM_0929"/>
<dbReference type="Gene3D" id="3.40.50.920">
    <property type="match status" value="1"/>
</dbReference>
<sequence>MVDISLIIGGPQGGGIESAGQIAVKSMVLLGYEVLGSREYHSNIMGAHSYYHLRVQEHRPRSLKLPVDGVLALDAESVFTHFRDVRPGGILVYDPGTRSTRVDAIQPMAAPLKKRLKSLFESKGMQPIVESAVKLAEEAGARIVGLPLKEMLKTLSERTGAPVARVSRALNTLGLASMLYMLGVPVEYVEKAIALQFAGKEKVVAMNIEAVRIAVDYVREAFGEPVERLPPGPRRGQTMIVATGNDVVAMGKIVGGLGVITYYPITPSSDEALYIEKHSYISIDGPLAEKLGYDKIAVAIVQMEDELASINAVLGAAAAGARASTTTSGPGFSLMNEAISLAVEAEIPVVVTLWMRAGPSTGMPTRTGQQDLLHSIFSGHGDAPKIVVASGDHVEAFYDAIKAFNWAEEFQTPVIHLLDKYLASSMVSLAREDLDPSKVSITRGKLLENPPGDYRRYEVEEDGISPRARLGSATMVITGLEHDEYGYATEDPVMREIMMFKRERKFKVIEERIPDEEKAVLHGDADASIALVSFGSTKQPVLEALEMLRAEGVRARFAQIRLLYPFPGRLVEEMVEGAEKVIIVEQNILGQLAMLLRAHTSIKPDSSIVKINGRPLYSFEVASAVKRILETGEERVVVSHGS</sequence>
<dbReference type="InterPro" id="IPR033412">
    <property type="entry name" value="PFOR_II"/>
</dbReference>
<dbReference type="InterPro" id="IPR002880">
    <property type="entry name" value="Pyrv_Fd/Flavodoxin_OxRdtase_N"/>
</dbReference>
<dbReference type="PATRIC" id="fig|1198449.6.peg.938"/>
<evidence type="ECO:0000256" key="5">
    <source>
        <dbReference type="ARBA" id="ARBA00048893"/>
    </source>
</evidence>
<dbReference type="CDD" id="cd07034">
    <property type="entry name" value="TPP_PYR_PFOR_IOR-alpha_like"/>
    <property type="match status" value="1"/>
</dbReference>
<feature type="domain" description="Pyruvate:ferredoxin oxidoreductase core" evidence="8">
    <location>
        <begin position="527"/>
        <end position="614"/>
    </location>
</feature>
<evidence type="ECO:0000256" key="2">
    <source>
        <dbReference type="ARBA" id="ARBA00012691"/>
    </source>
</evidence>
<evidence type="ECO:0000259" key="7">
    <source>
        <dbReference type="Pfam" id="PF01855"/>
    </source>
</evidence>
<dbReference type="PANTHER" id="PTHR32154:SF16">
    <property type="entry name" value="PYRUVATE FLAVODOXIN_FERREDOXIN OXIDOREDUCTASE DOMAIN PROTEIN"/>
    <property type="match status" value="1"/>
</dbReference>
<dbReference type="InterPro" id="IPR050722">
    <property type="entry name" value="Pyruvate:ferred/Flavod_OxRd"/>
</dbReference>
<evidence type="ECO:0000259" key="6">
    <source>
        <dbReference type="Pfam" id="PF01558"/>
    </source>
</evidence>
<dbReference type="GO" id="GO:0018491">
    <property type="term" value="F:2-oxobutyrate synthase activity"/>
    <property type="evidence" value="ECO:0007669"/>
    <property type="project" value="UniProtKB-ARBA"/>
</dbReference>
<evidence type="ECO:0000256" key="1">
    <source>
        <dbReference type="ARBA" id="ARBA00011631"/>
    </source>
</evidence>
<dbReference type="SUPFAM" id="SSF53323">
    <property type="entry name" value="Pyruvate-ferredoxin oxidoreductase, PFOR, domain III"/>
    <property type="match status" value="1"/>
</dbReference>
<evidence type="ECO:0000313" key="10">
    <source>
        <dbReference type="Proteomes" id="UP000016887"/>
    </source>
</evidence>
<gene>
    <name evidence="9" type="ORF">ACAM_0929</name>
</gene>
<dbReference type="GO" id="GO:0006979">
    <property type="term" value="P:response to oxidative stress"/>
    <property type="evidence" value="ECO:0007669"/>
    <property type="project" value="TreeGrafter"/>
</dbReference>
<name>U3TEK8_9CREN</name>
<accession>U3TEK8</accession>
<dbReference type="NCBIfam" id="TIGR03710">
    <property type="entry name" value="OAFO_sf"/>
    <property type="match status" value="1"/>
</dbReference>
<evidence type="ECO:0000313" key="9">
    <source>
        <dbReference type="EMBL" id="BAN90398.1"/>
    </source>
</evidence>
<dbReference type="SUPFAM" id="SSF52518">
    <property type="entry name" value="Thiamin diphosphate-binding fold (THDP-binding)"/>
    <property type="match status" value="1"/>
</dbReference>
<dbReference type="InterPro" id="IPR002869">
    <property type="entry name" value="Pyrv_flavodox_OxRed_cen"/>
</dbReference>
<dbReference type="InterPro" id="IPR022367">
    <property type="entry name" value="2-oxoacid/accept_OxRdtase_asu"/>
</dbReference>
<keyword evidence="10" id="KW-1185">Reference proteome</keyword>
<dbReference type="FunFam" id="3.40.50.970:FF:000022">
    <property type="entry name" value="2-oxoglutarate ferredoxin oxidoreductase alpha subunit"/>
    <property type="match status" value="1"/>
</dbReference>
<dbReference type="SUPFAM" id="SSF52922">
    <property type="entry name" value="TK C-terminal domain-like"/>
    <property type="match status" value="1"/>
</dbReference>
<protein>
    <recommendedName>
        <fullName evidence="2">2-oxoacid oxidoreductase (ferredoxin)</fullName>
        <ecNumber evidence="2">1.2.7.11</ecNumber>
    </recommendedName>
</protein>
<comment type="subunit">
    <text evidence="1">Heterodimer composed of an alpha and a beta subunit.</text>
</comment>
<evidence type="ECO:0000256" key="3">
    <source>
        <dbReference type="ARBA" id="ARBA00023002"/>
    </source>
</evidence>
<dbReference type="PANTHER" id="PTHR32154">
    <property type="entry name" value="PYRUVATE-FLAVODOXIN OXIDOREDUCTASE-RELATED"/>
    <property type="match status" value="1"/>
</dbReference>
<dbReference type="EMBL" id="AP012489">
    <property type="protein sequence ID" value="BAN90398.1"/>
    <property type="molecule type" value="Genomic_DNA"/>
</dbReference>
<dbReference type="Gene3D" id="3.40.50.970">
    <property type="match status" value="1"/>
</dbReference>